<proteinExistence type="inferred from homology"/>
<dbReference type="InterPro" id="IPR025659">
    <property type="entry name" value="Tubby-like_C"/>
</dbReference>
<sequence length="159" mass="17994">MNLLIRQRLFSWLDSYDVYADDGTPAYTVKGEVSFGHQLRIYEHSGTPIGLVKEVLLTFMPAFRLYQNGQQIGTLRRKVSLLHPCYEIPELGWSAEGDFMQWNYTLYDETGREAAVISKQILNLTDTYVLSIADPKNALLVLMIVIAIDAELCTAEKAS</sequence>
<gene>
    <name evidence="2" type="ORF">FYJ51_09955</name>
</gene>
<comment type="similarity">
    <text evidence="1">Belongs to the LOR family.</text>
</comment>
<dbReference type="AlphaFoldDB" id="A0A7X2NTK6"/>
<protein>
    <recommendedName>
        <fullName evidence="4">Phospholipid scramblase</fullName>
    </recommendedName>
</protein>
<comment type="caution">
    <text evidence="2">The sequence shown here is derived from an EMBL/GenBank/DDBJ whole genome shotgun (WGS) entry which is preliminary data.</text>
</comment>
<evidence type="ECO:0008006" key="4">
    <source>
        <dbReference type="Google" id="ProtNLM"/>
    </source>
</evidence>
<dbReference type="SUPFAM" id="SSF54518">
    <property type="entry name" value="Tubby C-terminal domain-like"/>
    <property type="match status" value="1"/>
</dbReference>
<dbReference type="EMBL" id="VUMN01000025">
    <property type="protein sequence ID" value="MSS59218.1"/>
    <property type="molecule type" value="Genomic_DNA"/>
</dbReference>
<dbReference type="Gene3D" id="2.40.160.200">
    <property type="entry name" value="LURP1-related"/>
    <property type="match status" value="1"/>
</dbReference>
<name>A0A7X2NTK6_9FIRM</name>
<evidence type="ECO:0000313" key="2">
    <source>
        <dbReference type="EMBL" id="MSS59218.1"/>
    </source>
</evidence>
<dbReference type="Proteomes" id="UP000461880">
    <property type="component" value="Unassembled WGS sequence"/>
</dbReference>
<dbReference type="Pfam" id="PF04525">
    <property type="entry name" value="LOR"/>
    <property type="match status" value="1"/>
</dbReference>
<keyword evidence="3" id="KW-1185">Reference proteome</keyword>
<organism evidence="2 3">
    <name type="scientific">Stecheria intestinalis</name>
    <dbReference type="NCBI Taxonomy" id="2606630"/>
    <lineage>
        <taxon>Bacteria</taxon>
        <taxon>Bacillati</taxon>
        <taxon>Bacillota</taxon>
        <taxon>Erysipelotrichia</taxon>
        <taxon>Erysipelotrichales</taxon>
        <taxon>Erysipelotrichaceae</taxon>
        <taxon>Stecheria</taxon>
    </lineage>
</organism>
<reference evidence="2 3" key="1">
    <citation type="submission" date="2019-08" db="EMBL/GenBank/DDBJ databases">
        <title>In-depth cultivation of the pig gut microbiome towards novel bacterial diversity and tailored functional studies.</title>
        <authorList>
            <person name="Wylensek D."/>
            <person name="Hitch T.C.A."/>
            <person name="Clavel T."/>
        </authorList>
    </citation>
    <scope>NUCLEOTIDE SEQUENCE [LARGE SCALE GENOMIC DNA]</scope>
    <source>
        <strain evidence="2 3">Oil+RF-744-GAM-WT-6</strain>
    </source>
</reference>
<dbReference type="RefSeq" id="WP_154505398.1">
    <property type="nucleotide sequence ID" value="NZ_JAQXPC010000009.1"/>
</dbReference>
<accession>A0A7X2NTK6</accession>
<evidence type="ECO:0000256" key="1">
    <source>
        <dbReference type="ARBA" id="ARBA00005437"/>
    </source>
</evidence>
<dbReference type="InterPro" id="IPR007612">
    <property type="entry name" value="LOR"/>
</dbReference>
<dbReference type="InterPro" id="IPR038595">
    <property type="entry name" value="LOR_sf"/>
</dbReference>
<evidence type="ECO:0000313" key="3">
    <source>
        <dbReference type="Proteomes" id="UP000461880"/>
    </source>
</evidence>